<gene>
    <name evidence="1" type="ORF">FD47_GL000871</name>
</gene>
<sequence length="51" mass="6057">MITSSHNGNLTRLIATVKRPGRVFAKQKRKPLVRFPFLDHRHEMGDWMIRI</sequence>
<dbReference type="AlphaFoldDB" id="A0A0R1YT90"/>
<comment type="caution">
    <text evidence="1">The sequence shown here is derived from an EMBL/GenBank/DDBJ whole genome shotgun (WGS) entry which is preliminary data.</text>
</comment>
<evidence type="ECO:0000313" key="2">
    <source>
        <dbReference type="Proteomes" id="UP000051010"/>
    </source>
</evidence>
<proteinExistence type="predicted"/>
<reference evidence="1 2" key="1">
    <citation type="journal article" date="2015" name="Genome Announc.">
        <title>Expanding the biotechnology potential of lactobacilli through comparative genomics of 213 strains and associated genera.</title>
        <authorList>
            <person name="Sun Z."/>
            <person name="Harris H.M."/>
            <person name="McCann A."/>
            <person name="Guo C."/>
            <person name="Argimon S."/>
            <person name="Zhang W."/>
            <person name="Yang X."/>
            <person name="Jeffery I.B."/>
            <person name="Cooney J.C."/>
            <person name="Kagawa T.F."/>
            <person name="Liu W."/>
            <person name="Song Y."/>
            <person name="Salvetti E."/>
            <person name="Wrobel A."/>
            <person name="Rasinkangas P."/>
            <person name="Parkhill J."/>
            <person name="Rea M.C."/>
            <person name="O'Sullivan O."/>
            <person name="Ritari J."/>
            <person name="Douillard F.P."/>
            <person name="Paul Ross R."/>
            <person name="Yang R."/>
            <person name="Briner A.E."/>
            <person name="Felis G.E."/>
            <person name="de Vos W.M."/>
            <person name="Barrangou R."/>
            <person name="Klaenhammer T.R."/>
            <person name="Caufield P.W."/>
            <person name="Cui Y."/>
            <person name="Zhang H."/>
            <person name="O'Toole P.W."/>
        </authorList>
    </citation>
    <scope>NUCLEOTIDE SEQUENCE [LARGE SCALE GENOMIC DNA]</scope>
    <source>
        <strain evidence="1 2">DSM 18390</strain>
    </source>
</reference>
<name>A0A0R1YT90_9LACO</name>
<dbReference type="PATRIC" id="fig|1423786.4.peg.924"/>
<dbReference type="Proteomes" id="UP000051010">
    <property type="component" value="Unassembled WGS sequence"/>
</dbReference>
<accession>A0A0R1YT90</accession>
<dbReference type="EMBL" id="AZFZ01000002">
    <property type="protein sequence ID" value="KRM45687.1"/>
    <property type="molecule type" value="Genomic_DNA"/>
</dbReference>
<protein>
    <submittedName>
        <fullName evidence="1">Uncharacterized protein</fullName>
    </submittedName>
</protein>
<organism evidence="1 2">
    <name type="scientific">Lentilactobacillus parafarraginis DSM 18390 = JCM 14109</name>
    <dbReference type="NCBI Taxonomy" id="1423786"/>
    <lineage>
        <taxon>Bacteria</taxon>
        <taxon>Bacillati</taxon>
        <taxon>Bacillota</taxon>
        <taxon>Bacilli</taxon>
        <taxon>Lactobacillales</taxon>
        <taxon>Lactobacillaceae</taxon>
        <taxon>Lentilactobacillus</taxon>
    </lineage>
</organism>
<evidence type="ECO:0000313" key="1">
    <source>
        <dbReference type="EMBL" id="KRM45687.1"/>
    </source>
</evidence>